<evidence type="ECO:0000313" key="2">
    <source>
        <dbReference type="Proteomes" id="UP000017127"/>
    </source>
</evidence>
<dbReference type="AlphaFoldDB" id="U7QFB7"/>
<proteinExistence type="predicted"/>
<evidence type="ECO:0000313" key="1">
    <source>
        <dbReference type="EMBL" id="ERT06598.1"/>
    </source>
</evidence>
<dbReference type="Proteomes" id="UP000017127">
    <property type="component" value="Unassembled WGS sequence"/>
</dbReference>
<protein>
    <submittedName>
        <fullName evidence="1">Uncharacterized protein</fullName>
    </submittedName>
</protein>
<keyword evidence="2" id="KW-1185">Reference proteome</keyword>
<gene>
    <name evidence="1" type="ORF">M595_3460</name>
</gene>
<sequence length="45" mass="5402">MNSLYSQQFTVISEPFFQGKGKRETFFLSPFLPNLFTVEWRELQL</sequence>
<organism evidence="1 2">
    <name type="scientific">Lyngbya aestuarii BL J</name>
    <dbReference type="NCBI Taxonomy" id="1348334"/>
    <lineage>
        <taxon>Bacteria</taxon>
        <taxon>Bacillati</taxon>
        <taxon>Cyanobacteriota</taxon>
        <taxon>Cyanophyceae</taxon>
        <taxon>Oscillatoriophycideae</taxon>
        <taxon>Oscillatoriales</taxon>
        <taxon>Microcoleaceae</taxon>
        <taxon>Lyngbya</taxon>
    </lineage>
</organism>
<dbReference type="EMBL" id="AUZM01000034">
    <property type="protein sequence ID" value="ERT06598.1"/>
    <property type="molecule type" value="Genomic_DNA"/>
</dbReference>
<comment type="caution">
    <text evidence="1">The sequence shown here is derived from an EMBL/GenBank/DDBJ whole genome shotgun (WGS) entry which is preliminary data.</text>
</comment>
<reference evidence="1 2" key="1">
    <citation type="journal article" date="2013" name="Front. Microbiol.">
        <title>Comparative genomic analyses of the cyanobacterium, Lyngbya aestuarii BL J, a powerful hydrogen producer.</title>
        <authorList>
            <person name="Kothari A."/>
            <person name="Vaughn M."/>
            <person name="Garcia-Pichel F."/>
        </authorList>
    </citation>
    <scope>NUCLEOTIDE SEQUENCE [LARGE SCALE GENOMIC DNA]</scope>
    <source>
        <strain evidence="1 2">BL J</strain>
    </source>
</reference>
<accession>U7QFB7</accession>
<name>U7QFB7_9CYAN</name>